<evidence type="ECO:0000256" key="1">
    <source>
        <dbReference type="SAM" id="MobiDB-lite"/>
    </source>
</evidence>
<organism evidence="2 3">
    <name type="scientific">Romanomermis culicivorax</name>
    <name type="common">Nematode worm</name>
    <dbReference type="NCBI Taxonomy" id="13658"/>
    <lineage>
        <taxon>Eukaryota</taxon>
        <taxon>Metazoa</taxon>
        <taxon>Ecdysozoa</taxon>
        <taxon>Nematoda</taxon>
        <taxon>Enoplea</taxon>
        <taxon>Dorylaimia</taxon>
        <taxon>Mermithida</taxon>
        <taxon>Mermithoidea</taxon>
        <taxon>Mermithidae</taxon>
        <taxon>Romanomermis</taxon>
    </lineage>
</organism>
<sequence>MMFPEHHWMDYPDALKEEIQCILLPQPMPAALVHQVAQLAPVIAQATIQPPTALRLPKVSQPPPTATLLPPTAPMDVQTPQAPCRSAPALDRHNQPFQKPGRYEHSVKCKQHIQEEADYHKSHKTCMMDELRTGQMLPPSTSHSERGKMPSKRTTRPREQRNQQKAPGAAGQTSSQTSATPQPKSKQTRTLHSTGFYEEGYKHGFCRSPPKLTDYINPLQRDPKIQKRLEALKNPPKPVFQVPLPQLPQMDVEPAMSSSTALPPTATLLPPTTPTSAMATTVTHAMLLPPTAPTSVQTTTPAQPSLVITTRLILGAAPQAGTTQSFEPRLPSEATRLSNYTNFQTMDSLHCIRLETPCYLPRIDPSLKAHYHTKSQERQPPVSPDFAALILPWVTGLWAQELSIVDAIHTPHLALFLYKACGLDNSLSLLQAYNTAVGLIDS</sequence>
<reference evidence="3" key="1">
    <citation type="submission" date="2022-11" db="UniProtKB">
        <authorList>
            <consortium name="WormBaseParasite"/>
        </authorList>
    </citation>
    <scope>IDENTIFICATION</scope>
</reference>
<feature type="region of interest" description="Disordered" evidence="1">
    <location>
        <begin position="134"/>
        <end position="190"/>
    </location>
</feature>
<evidence type="ECO:0000313" key="3">
    <source>
        <dbReference type="WBParaSite" id="nRc.2.0.1.t25419-RA"/>
    </source>
</evidence>
<evidence type="ECO:0000313" key="2">
    <source>
        <dbReference type="Proteomes" id="UP000887565"/>
    </source>
</evidence>
<dbReference type="AlphaFoldDB" id="A0A915JH26"/>
<dbReference type="WBParaSite" id="nRc.2.0.1.t25419-RA">
    <property type="protein sequence ID" value="nRc.2.0.1.t25419-RA"/>
    <property type="gene ID" value="nRc.2.0.1.g25419"/>
</dbReference>
<accession>A0A915JH26</accession>
<feature type="compositionally biased region" description="Polar residues" evidence="1">
    <location>
        <begin position="171"/>
        <end position="190"/>
    </location>
</feature>
<keyword evidence="2" id="KW-1185">Reference proteome</keyword>
<protein>
    <submittedName>
        <fullName evidence="3">Uncharacterized protein</fullName>
    </submittedName>
</protein>
<dbReference type="Proteomes" id="UP000887565">
    <property type="component" value="Unplaced"/>
</dbReference>
<name>A0A915JH26_ROMCU</name>
<proteinExistence type="predicted"/>